<dbReference type="InterPro" id="IPR001920">
    <property type="entry name" value="Asp/Glu_race"/>
</dbReference>
<comment type="caution">
    <text evidence="8">The sequence shown here is derived from an EMBL/GenBank/DDBJ whole genome shotgun (WGS) entry which is preliminary data.</text>
</comment>
<sequence length="260" mass="29513">MKIGVFDSGIGGLSVLNEAMKKMPGEEFIYYGDWENVPYGSKSKEEVNQYVDEAVQFFLQKGVSAIVIACNTATSISIQYLREKYRIPIVGMEPAVKPAVNQHPQEKVLTIATPNTVKGGKLKSLIEVVDKNHLVDVIPMPKLVEFAENENYDSFEVKEYIKDKFKERDLGEYKALVLGCTHFNYFKESFRDVIPEDMCFVDGNEGTVNQLIRESGYQGKPQNMESKVIYFNSGVEITKGAELDKIKRSLKRVEKMREIV</sequence>
<reference evidence="8 9" key="1">
    <citation type="journal article" date="2022" name="Genome Biol. Evol.">
        <title>Host diet, physiology and behaviors set the stage for Lachnospiraceae cladogenesis.</title>
        <authorList>
            <person name="Vera-Ponce De Leon A."/>
            <person name="Schneider M."/>
            <person name="Jahnes B.C."/>
            <person name="Sadowski V."/>
            <person name="Camuy-Velez L.A."/>
            <person name="Duan J."/>
            <person name="Sabree Z.L."/>
        </authorList>
    </citation>
    <scope>NUCLEOTIDE SEQUENCE [LARGE SCALE GENOMIC DNA]</scope>
    <source>
        <strain evidence="8 9">PAL113</strain>
    </source>
</reference>
<feature type="binding site" evidence="7">
    <location>
        <begin position="181"/>
        <end position="182"/>
    </location>
    <ligand>
        <name>substrate</name>
    </ligand>
</feature>
<dbReference type="InterPro" id="IPR015942">
    <property type="entry name" value="Asp/Glu/hydantoin_racemase"/>
</dbReference>
<feature type="active site" description="Proton donor/acceptor" evidence="7">
    <location>
        <position position="180"/>
    </location>
</feature>
<feature type="binding site" evidence="7">
    <location>
        <begin position="71"/>
        <end position="72"/>
    </location>
    <ligand>
        <name>substrate</name>
    </ligand>
</feature>
<comment type="pathway">
    <text evidence="7">Cell wall biogenesis; peptidoglycan biosynthesis.</text>
</comment>
<keyword evidence="9" id="KW-1185">Reference proteome</keyword>
<accession>A0ABT1EAE5</accession>
<comment type="function">
    <text evidence="7">Provides the (R)-glutamate required for cell wall biosynthesis.</text>
</comment>
<proteinExistence type="inferred from homology"/>
<evidence type="ECO:0000256" key="3">
    <source>
        <dbReference type="ARBA" id="ARBA00022960"/>
    </source>
</evidence>
<dbReference type="PROSITE" id="PS00923">
    <property type="entry name" value="ASP_GLU_RACEMASE_1"/>
    <property type="match status" value="1"/>
</dbReference>
<dbReference type="InterPro" id="IPR004391">
    <property type="entry name" value="Glu_race"/>
</dbReference>
<dbReference type="GO" id="GO:0008881">
    <property type="term" value="F:glutamate racemase activity"/>
    <property type="evidence" value="ECO:0007669"/>
    <property type="project" value="UniProtKB-EC"/>
</dbReference>
<comment type="similarity">
    <text evidence="7">Belongs to the aspartate/glutamate racemases family.</text>
</comment>
<dbReference type="Gene3D" id="3.40.50.1860">
    <property type="match status" value="2"/>
</dbReference>
<dbReference type="EC" id="5.1.1.3" evidence="2 7"/>
<evidence type="ECO:0000256" key="1">
    <source>
        <dbReference type="ARBA" id="ARBA00001602"/>
    </source>
</evidence>
<dbReference type="HAMAP" id="MF_00258">
    <property type="entry name" value="Glu_racemase"/>
    <property type="match status" value="1"/>
</dbReference>
<evidence type="ECO:0000256" key="6">
    <source>
        <dbReference type="ARBA" id="ARBA00023316"/>
    </source>
</evidence>
<protein>
    <recommendedName>
        <fullName evidence="2 7">Glutamate racemase</fullName>
        <ecNumber evidence="2 7">5.1.1.3</ecNumber>
    </recommendedName>
</protein>
<feature type="active site" description="Proton donor/acceptor" evidence="7">
    <location>
        <position position="70"/>
    </location>
</feature>
<evidence type="ECO:0000256" key="7">
    <source>
        <dbReference type="HAMAP-Rule" id="MF_00258"/>
    </source>
</evidence>
<evidence type="ECO:0000256" key="5">
    <source>
        <dbReference type="ARBA" id="ARBA00023235"/>
    </source>
</evidence>
<keyword evidence="4 7" id="KW-0573">Peptidoglycan synthesis</keyword>
<keyword evidence="3 7" id="KW-0133">Cell shape</keyword>
<name>A0ABT1EAE5_9FIRM</name>
<gene>
    <name evidence="7 8" type="primary">murI</name>
    <name evidence="8" type="ORF">NK125_10340</name>
</gene>
<dbReference type="Proteomes" id="UP001523566">
    <property type="component" value="Unassembled WGS sequence"/>
</dbReference>
<evidence type="ECO:0000256" key="2">
    <source>
        <dbReference type="ARBA" id="ARBA00013090"/>
    </source>
</evidence>
<dbReference type="NCBIfam" id="TIGR00067">
    <property type="entry name" value="glut_race"/>
    <property type="match status" value="1"/>
</dbReference>
<feature type="binding site" evidence="7">
    <location>
        <begin position="39"/>
        <end position="40"/>
    </location>
    <ligand>
        <name>substrate</name>
    </ligand>
</feature>
<comment type="catalytic activity">
    <reaction evidence="1 7">
        <text>L-glutamate = D-glutamate</text>
        <dbReference type="Rhea" id="RHEA:12813"/>
        <dbReference type="ChEBI" id="CHEBI:29985"/>
        <dbReference type="ChEBI" id="CHEBI:29986"/>
        <dbReference type="EC" id="5.1.1.3"/>
    </reaction>
</comment>
<evidence type="ECO:0000256" key="4">
    <source>
        <dbReference type="ARBA" id="ARBA00022984"/>
    </source>
</evidence>
<dbReference type="InterPro" id="IPR018187">
    <property type="entry name" value="Asp/Glu_racemase_AS_1"/>
</dbReference>
<dbReference type="EMBL" id="JAMZFW010000014">
    <property type="protein sequence ID" value="MCP1102814.1"/>
    <property type="molecule type" value="Genomic_DNA"/>
</dbReference>
<dbReference type="PANTHER" id="PTHR21198:SF3">
    <property type="entry name" value="GLUTAMATE RACEMASE"/>
    <property type="match status" value="1"/>
</dbReference>
<dbReference type="SUPFAM" id="SSF53681">
    <property type="entry name" value="Aspartate/glutamate racemase"/>
    <property type="match status" value="2"/>
</dbReference>
<feature type="binding site" evidence="7">
    <location>
        <begin position="7"/>
        <end position="8"/>
    </location>
    <ligand>
        <name>substrate</name>
    </ligand>
</feature>
<dbReference type="RefSeq" id="WP_262066600.1">
    <property type="nucleotide sequence ID" value="NZ_JAMXOD010000014.1"/>
</dbReference>
<keyword evidence="5 7" id="KW-0413">Isomerase</keyword>
<keyword evidence="6 7" id="KW-0961">Cell wall biogenesis/degradation</keyword>
<dbReference type="Pfam" id="PF01177">
    <property type="entry name" value="Asp_Glu_race"/>
    <property type="match status" value="1"/>
</dbReference>
<evidence type="ECO:0000313" key="8">
    <source>
        <dbReference type="EMBL" id="MCP1102814.1"/>
    </source>
</evidence>
<dbReference type="PANTHER" id="PTHR21198">
    <property type="entry name" value="GLUTAMATE RACEMASE"/>
    <property type="match status" value="1"/>
</dbReference>
<evidence type="ECO:0000313" key="9">
    <source>
        <dbReference type="Proteomes" id="UP001523566"/>
    </source>
</evidence>
<organism evidence="8 9">
    <name type="scientific">Aequitasia blattaphilus</name>
    <dbReference type="NCBI Taxonomy" id="2949332"/>
    <lineage>
        <taxon>Bacteria</taxon>
        <taxon>Bacillati</taxon>
        <taxon>Bacillota</taxon>
        <taxon>Clostridia</taxon>
        <taxon>Lachnospirales</taxon>
        <taxon>Lachnospiraceae</taxon>
        <taxon>Aequitasia</taxon>
    </lineage>
</organism>